<comment type="caution">
    <text evidence="2">The sequence shown here is derived from an EMBL/GenBank/DDBJ whole genome shotgun (WGS) entry which is preliminary data.</text>
</comment>
<evidence type="ECO:0000259" key="1">
    <source>
        <dbReference type="PROSITE" id="PS50943"/>
    </source>
</evidence>
<gene>
    <name evidence="2" type="ORF">HSCHL_2663</name>
</gene>
<feature type="domain" description="HTH cro/C1-type" evidence="1">
    <location>
        <begin position="31"/>
        <end position="60"/>
    </location>
</feature>
<name>A0A2T5G3P3_HYDSH</name>
<dbReference type="PANTHER" id="PTHR43236:SF2">
    <property type="entry name" value="BLL0069 PROTEIN"/>
    <property type="match status" value="1"/>
</dbReference>
<evidence type="ECO:0000313" key="2">
    <source>
        <dbReference type="EMBL" id="PTQ50772.1"/>
    </source>
</evidence>
<dbReference type="InterPro" id="IPR010359">
    <property type="entry name" value="IrrE_HExxH"/>
</dbReference>
<dbReference type="RefSeq" id="WP_220677991.1">
    <property type="nucleotide sequence ID" value="NZ_PEBV01000079.1"/>
</dbReference>
<evidence type="ECO:0000313" key="3">
    <source>
        <dbReference type="Proteomes" id="UP000244180"/>
    </source>
</evidence>
<dbReference type="Pfam" id="PF06114">
    <property type="entry name" value="Peptidase_M78"/>
    <property type="match status" value="1"/>
</dbReference>
<dbReference type="EMBL" id="PEBV01000079">
    <property type="protein sequence ID" value="PTQ50772.1"/>
    <property type="molecule type" value="Genomic_DNA"/>
</dbReference>
<protein>
    <submittedName>
        <fullName evidence="2">HigA protein (Antitoxin to HigB)</fullName>
    </submittedName>
</protein>
<dbReference type="Gene3D" id="1.10.10.2910">
    <property type="match status" value="1"/>
</dbReference>
<proteinExistence type="predicted"/>
<dbReference type="PANTHER" id="PTHR43236">
    <property type="entry name" value="ANTITOXIN HIGA1"/>
    <property type="match status" value="1"/>
</dbReference>
<sequence>MVRVDVRPDLIRWAIKRSQKREELYRKFRNLSEWERGTVRPTLRQLEEFAKATATPFGYFFLPEPPEEVLPIPFFRTVERERVQKPSPDLLETIYTLERRQEWMHEYLIEKGYEPLPFVGSAVLSDDPVETAREMRRVLDLNEGWASRHRTWTGALRALQDAAENAGIVVSVNSVVGTNNFRRLDPEEFRGFVLIDEYVPFIFVNGADAKAAQMFTLAHELAHIWIGKSAVFDLRDLEPADDPVERQCNRIAAEFLVPSEELKSYWPEARQEKSPLQAVARKFKVSEIVAARRALDLGLIDRETFFRFYRDSLGRERRAKREEDGGQYYYTQIRRLGRRFVETVVRAARAGDLLYHEAFRLTGIYGDTFEKLAARVSGERL</sequence>
<dbReference type="InterPro" id="IPR052345">
    <property type="entry name" value="Rad_response_metalloprotease"/>
</dbReference>
<dbReference type="InterPro" id="IPR001387">
    <property type="entry name" value="Cro/C1-type_HTH"/>
</dbReference>
<dbReference type="Proteomes" id="UP000244180">
    <property type="component" value="Unassembled WGS sequence"/>
</dbReference>
<reference evidence="2 3" key="1">
    <citation type="submission" date="2017-08" db="EMBL/GenBank/DDBJ databases">
        <title>Burning lignite coal seam in the remote Altai Mountains harbors a hydrogen-driven thermophilic microbial community.</title>
        <authorList>
            <person name="Kadnikov V.V."/>
            <person name="Mardanov A.V."/>
            <person name="Ivasenko D."/>
            <person name="Beletsky A.V."/>
            <person name="Karnachuk O.V."/>
            <person name="Ravin N.V."/>
        </authorList>
    </citation>
    <scope>NUCLEOTIDE SEQUENCE [LARGE SCALE GENOMIC DNA]</scope>
    <source>
        <strain evidence="2">AL33</strain>
    </source>
</reference>
<dbReference type="AlphaFoldDB" id="A0A2T5G3P3"/>
<accession>A0A2T5G3P3</accession>
<organism evidence="2 3">
    <name type="scientific">Hydrogenibacillus schlegelii</name>
    <name type="common">Bacillus schlegelii</name>
    <dbReference type="NCBI Taxonomy" id="1484"/>
    <lineage>
        <taxon>Bacteria</taxon>
        <taxon>Bacillati</taxon>
        <taxon>Bacillota</taxon>
        <taxon>Bacilli</taxon>
        <taxon>Bacillales</taxon>
        <taxon>Bacillales Family X. Incertae Sedis</taxon>
        <taxon>Hydrogenibacillus</taxon>
    </lineage>
</organism>
<dbReference type="PROSITE" id="PS50943">
    <property type="entry name" value="HTH_CROC1"/>
    <property type="match status" value="1"/>
</dbReference>